<reference evidence="2" key="1">
    <citation type="journal article" date="2010" name="Nat. Biotechnol.">
        <title>Draft genome sequence of the oilseed species Ricinus communis.</title>
        <authorList>
            <person name="Chan A.P."/>
            <person name="Crabtree J."/>
            <person name="Zhao Q."/>
            <person name="Lorenzi H."/>
            <person name="Orvis J."/>
            <person name="Puiu D."/>
            <person name="Melake-Berhan A."/>
            <person name="Jones K.M."/>
            <person name="Redman J."/>
            <person name="Chen G."/>
            <person name="Cahoon E.B."/>
            <person name="Gedil M."/>
            <person name="Stanke M."/>
            <person name="Haas B.J."/>
            <person name="Wortman J.R."/>
            <person name="Fraser-Liggett C.M."/>
            <person name="Ravel J."/>
            <person name="Rabinowicz P.D."/>
        </authorList>
    </citation>
    <scope>NUCLEOTIDE SEQUENCE [LARGE SCALE GENOMIC DNA]</scope>
    <source>
        <strain evidence="2">cv. Hale</strain>
    </source>
</reference>
<name>B9RZF6_RICCO</name>
<dbReference type="EMBL" id="EQ973834">
    <property type="protein sequence ID" value="EEF43336.1"/>
    <property type="molecule type" value="Genomic_DNA"/>
</dbReference>
<gene>
    <name evidence="1" type="ORF">RCOM_0938860</name>
</gene>
<dbReference type="AlphaFoldDB" id="B9RZF6"/>
<evidence type="ECO:0000313" key="1">
    <source>
        <dbReference type="EMBL" id="EEF43336.1"/>
    </source>
</evidence>
<keyword evidence="2" id="KW-1185">Reference proteome</keyword>
<dbReference type="eggNOG" id="ENOG502SDYA">
    <property type="taxonomic scope" value="Eukaryota"/>
</dbReference>
<dbReference type="PANTHER" id="PTHR36346:SF2">
    <property type="entry name" value="EXPRESSED PROTEIN"/>
    <property type="match status" value="1"/>
</dbReference>
<sequence length="70" mass="7791">MSAAVVGTWVSELEKLKEKVRPKKPLLFLSKKAQGAVVREEKEAAQQESKVETTMSEATVCLLMDRFAPL</sequence>
<proteinExistence type="predicted"/>
<dbReference type="InParanoid" id="B9RZF6"/>
<dbReference type="FunCoup" id="B9RZF6">
    <property type="interactions" value="25"/>
</dbReference>
<organism evidence="1 2">
    <name type="scientific">Ricinus communis</name>
    <name type="common">Castor bean</name>
    <dbReference type="NCBI Taxonomy" id="3988"/>
    <lineage>
        <taxon>Eukaryota</taxon>
        <taxon>Viridiplantae</taxon>
        <taxon>Streptophyta</taxon>
        <taxon>Embryophyta</taxon>
        <taxon>Tracheophyta</taxon>
        <taxon>Spermatophyta</taxon>
        <taxon>Magnoliopsida</taxon>
        <taxon>eudicotyledons</taxon>
        <taxon>Gunneridae</taxon>
        <taxon>Pentapetalae</taxon>
        <taxon>rosids</taxon>
        <taxon>fabids</taxon>
        <taxon>Malpighiales</taxon>
        <taxon>Euphorbiaceae</taxon>
        <taxon>Acalyphoideae</taxon>
        <taxon>Acalypheae</taxon>
        <taxon>Ricinus</taxon>
    </lineage>
</organism>
<evidence type="ECO:0000313" key="2">
    <source>
        <dbReference type="Proteomes" id="UP000008311"/>
    </source>
</evidence>
<dbReference type="STRING" id="3988.B9RZF6"/>
<dbReference type="Proteomes" id="UP000008311">
    <property type="component" value="Unassembled WGS sequence"/>
</dbReference>
<dbReference type="PANTHER" id="PTHR36346">
    <property type="entry name" value="EXPRESSED PROTEIN"/>
    <property type="match status" value="1"/>
</dbReference>
<accession>B9RZF6</accession>
<protein>
    <submittedName>
        <fullName evidence="1">Uncharacterized protein</fullName>
    </submittedName>
</protein>